<dbReference type="FunFam" id="1.10.287.950:FF:000001">
    <property type="entry name" value="Methyl-accepting chemotaxis sensory transducer"/>
    <property type="match status" value="1"/>
</dbReference>
<dbReference type="SMART" id="SM00086">
    <property type="entry name" value="PAC"/>
    <property type="match status" value="3"/>
</dbReference>
<evidence type="ECO:0000313" key="10">
    <source>
        <dbReference type="Proteomes" id="UP000316921"/>
    </source>
</evidence>
<dbReference type="Gene3D" id="3.30.450.20">
    <property type="entry name" value="PAS domain"/>
    <property type="match status" value="3"/>
</dbReference>
<dbReference type="Pfam" id="PF08447">
    <property type="entry name" value="PAS_3"/>
    <property type="match status" value="3"/>
</dbReference>
<dbReference type="Gene3D" id="1.10.287.950">
    <property type="entry name" value="Methyl-accepting chemotaxis protein"/>
    <property type="match status" value="1"/>
</dbReference>
<organism evidence="9 10">
    <name type="scientific">Engelhardtia mirabilis</name>
    <dbReference type="NCBI Taxonomy" id="2528011"/>
    <lineage>
        <taxon>Bacteria</taxon>
        <taxon>Pseudomonadati</taxon>
        <taxon>Planctomycetota</taxon>
        <taxon>Planctomycetia</taxon>
        <taxon>Planctomycetia incertae sedis</taxon>
        <taxon>Engelhardtia</taxon>
    </lineage>
</organism>
<dbReference type="PROSITE" id="PS50113">
    <property type="entry name" value="PAC"/>
    <property type="match status" value="3"/>
</dbReference>
<dbReference type="InterPro" id="IPR001610">
    <property type="entry name" value="PAC"/>
</dbReference>
<dbReference type="SMART" id="SM00091">
    <property type="entry name" value="PAS"/>
    <property type="match status" value="3"/>
</dbReference>
<reference evidence="9 10" key="1">
    <citation type="submission" date="2019-02" db="EMBL/GenBank/DDBJ databases">
        <title>Deep-cultivation of Planctomycetes and their phenomic and genomic characterization uncovers novel biology.</title>
        <authorList>
            <person name="Wiegand S."/>
            <person name="Jogler M."/>
            <person name="Boedeker C."/>
            <person name="Pinto D."/>
            <person name="Vollmers J."/>
            <person name="Rivas-Marin E."/>
            <person name="Kohn T."/>
            <person name="Peeters S.H."/>
            <person name="Heuer A."/>
            <person name="Rast P."/>
            <person name="Oberbeckmann S."/>
            <person name="Bunk B."/>
            <person name="Jeske O."/>
            <person name="Meyerdierks A."/>
            <person name="Storesund J.E."/>
            <person name="Kallscheuer N."/>
            <person name="Luecker S."/>
            <person name="Lage O.M."/>
            <person name="Pohl T."/>
            <person name="Merkel B.J."/>
            <person name="Hornburger P."/>
            <person name="Mueller R.-W."/>
            <person name="Bruemmer F."/>
            <person name="Labrenz M."/>
            <person name="Spormann A.M."/>
            <person name="Op den Camp H."/>
            <person name="Overmann J."/>
            <person name="Amann R."/>
            <person name="Jetten M.S.M."/>
            <person name="Mascher T."/>
            <person name="Medema M.H."/>
            <person name="Devos D.P."/>
            <person name="Kaster A.-K."/>
            <person name="Ovreas L."/>
            <person name="Rohde M."/>
            <person name="Galperin M.Y."/>
            <person name="Jogler C."/>
        </authorList>
    </citation>
    <scope>NUCLEOTIDE SEQUENCE [LARGE SCALE GENOMIC DNA]</scope>
    <source>
        <strain evidence="9 10">Pla133</strain>
    </source>
</reference>
<dbReference type="CDD" id="cd00130">
    <property type="entry name" value="PAS"/>
    <property type="match status" value="3"/>
</dbReference>
<dbReference type="PANTHER" id="PTHR24422">
    <property type="entry name" value="CHEMOTAXIS PROTEIN METHYLTRANSFERASE"/>
    <property type="match status" value="1"/>
</dbReference>
<dbReference type="AlphaFoldDB" id="A0A518BSC2"/>
<dbReference type="SUPFAM" id="SSF55785">
    <property type="entry name" value="PYP-like sensor domain (PAS domain)"/>
    <property type="match status" value="3"/>
</dbReference>
<dbReference type="InterPro" id="IPR000700">
    <property type="entry name" value="PAS-assoc_C"/>
</dbReference>
<feature type="domain" description="PAC" evidence="7">
    <location>
        <begin position="104"/>
        <end position="156"/>
    </location>
</feature>
<dbReference type="PROSITE" id="PS50112">
    <property type="entry name" value="PAS"/>
    <property type="match status" value="1"/>
</dbReference>
<dbReference type="InterPro" id="IPR000014">
    <property type="entry name" value="PAS"/>
</dbReference>
<evidence type="ECO:0000259" key="7">
    <source>
        <dbReference type="PROSITE" id="PS50113"/>
    </source>
</evidence>
<feature type="compositionally biased region" description="Low complexity" evidence="4">
    <location>
        <begin position="702"/>
        <end position="730"/>
    </location>
</feature>
<keyword evidence="10" id="KW-1185">Reference proteome</keyword>
<dbReference type="SMART" id="SM00283">
    <property type="entry name" value="MA"/>
    <property type="match status" value="1"/>
</dbReference>
<dbReference type="PRINTS" id="PR00260">
    <property type="entry name" value="CHEMTRNSDUCR"/>
</dbReference>
<dbReference type="RefSeq" id="WP_145070173.1">
    <property type="nucleotide sequence ID" value="NZ_CP036287.1"/>
</dbReference>
<dbReference type="CDD" id="cd11386">
    <property type="entry name" value="MCP_signal"/>
    <property type="match status" value="1"/>
</dbReference>
<feature type="domain" description="PAC" evidence="7">
    <location>
        <begin position="348"/>
        <end position="400"/>
    </location>
</feature>
<dbReference type="GO" id="GO:0004888">
    <property type="term" value="F:transmembrane signaling receptor activity"/>
    <property type="evidence" value="ECO:0007669"/>
    <property type="project" value="InterPro"/>
</dbReference>
<dbReference type="InterPro" id="IPR004090">
    <property type="entry name" value="Chemotax_Me-accpt_rcpt"/>
</dbReference>
<gene>
    <name evidence="9" type="primary">bdlA</name>
    <name evidence="9" type="ORF">Pla133_49910</name>
</gene>
<dbReference type="GO" id="GO:0016020">
    <property type="term" value="C:membrane"/>
    <property type="evidence" value="ECO:0007669"/>
    <property type="project" value="UniProtKB-SubCell"/>
</dbReference>
<dbReference type="Proteomes" id="UP000316921">
    <property type="component" value="Chromosome"/>
</dbReference>
<dbReference type="NCBIfam" id="TIGR00229">
    <property type="entry name" value="sensory_box"/>
    <property type="match status" value="3"/>
</dbReference>
<evidence type="ECO:0000313" key="9">
    <source>
        <dbReference type="EMBL" id="QDU69868.1"/>
    </source>
</evidence>
<evidence type="ECO:0000259" key="6">
    <source>
        <dbReference type="PROSITE" id="PS50112"/>
    </source>
</evidence>
<dbReference type="InterPro" id="IPR035965">
    <property type="entry name" value="PAS-like_dom_sf"/>
</dbReference>
<dbReference type="GO" id="GO:0006935">
    <property type="term" value="P:chemotaxis"/>
    <property type="evidence" value="ECO:0007669"/>
    <property type="project" value="InterPro"/>
</dbReference>
<proteinExistence type="inferred from homology"/>
<evidence type="ECO:0000256" key="2">
    <source>
        <dbReference type="ARBA" id="ARBA00029447"/>
    </source>
</evidence>
<dbReference type="GO" id="GO:0007165">
    <property type="term" value="P:signal transduction"/>
    <property type="evidence" value="ECO:0007669"/>
    <property type="project" value="UniProtKB-KW"/>
</dbReference>
<feature type="region of interest" description="Disordered" evidence="4">
    <location>
        <begin position="702"/>
        <end position="753"/>
    </location>
</feature>
<evidence type="ECO:0000256" key="3">
    <source>
        <dbReference type="PROSITE-ProRule" id="PRU00284"/>
    </source>
</evidence>
<evidence type="ECO:0000256" key="1">
    <source>
        <dbReference type="ARBA" id="ARBA00004370"/>
    </source>
</evidence>
<dbReference type="InterPro" id="IPR013655">
    <property type="entry name" value="PAS_fold_3"/>
</dbReference>
<feature type="domain" description="HAMP" evidence="8">
    <location>
        <begin position="402"/>
        <end position="448"/>
    </location>
</feature>
<name>A0A518BSC2_9BACT</name>
<evidence type="ECO:0000256" key="4">
    <source>
        <dbReference type="SAM" id="MobiDB-lite"/>
    </source>
</evidence>
<comment type="similarity">
    <text evidence="2">Belongs to the methyl-accepting chemotaxis (MCP) protein family.</text>
</comment>
<dbReference type="Pfam" id="PF00015">
    <property type="entry name" value="MCPsignal"/>
    <property type="match status" value="1"/>
</dbReference>
<feature type="domain" description="Methyl-accepting transducer" evidence="5">
    <location>
        <begin position="453"/>
        <end position="682"/>
    </location>
</feature>
<feature type="domain" description="PAS" evidence="6">
    <location>
        <begin position="45"/>
        <end position="75"/>
    </location>
</feature>
<dbReference type="EMBL" id="CP036287">
    <property type="protein sequence ID" value="QDU69868.1"/>
    <property type="molecule type" value="Genomic_DNA"/>
</dbReference>
<evidence type="ECO:0000259" key="5">
    <source>
        <dbReference type="PROSITE" id="PS50111"/>
    </source>
</evidence>
<feature type="domain" description="PAC" evidence="7">
    <location>
        <begin position="226"/>
        <end position="278"/>
    </location>
</feature>
<dbReference type="KEGG" id="pbap:Pla133_49910"/>
<protein>
    <submittedName>
        <fullName evidence="9">Biofilm dispersion protein BdlA</fullName>
    </submittedName>
</protein>
<dbReference type="InterPro" id="IPR050903">
    <property type="entry name" value="Bact_Chemotaxis_MeTrfase"/>
</dbReference>
<evidence type="ECO:0000259" key="8">
    <source>
        <dbReference type="PROSITE" id="PS50885"/>
    </source>
</evidence>
<accession>A0A518BSC2</accession>
<dbReference type="PANTHER" id="PTHR24422:SF10">
    <property type="entry name" value="CHEMOTAXIS PROTEIN METHYLTRANSFERASE 2"/>
    <property type="match status" value="1"/>
</dbReference>
<dbReference type="PROSITE" id="PS50111">
    <property type="entry name" value="CHEMOTAXIS_TRANSDUC_2"/>
    <property type="match status" value="1"/>
</dbReference>
<comment type="subcellular location">
    <subcellularLocation>
        <location evidence="1">Membrane</location>
    </subcellularLocation>
</comment>
<sequence length="753" mass="80946">MSTQPNSATATAPSQHSTDSQQEVAADNLLEANAKLEAIGKSMAVIEFNLDGTIVTANDNFLAAIGYSLDEIAGKHHSMFVDPIERSSPEYREFWAKLGRGEFESGEFKRVAKGGREIWIQASYNPILGLDGKPIKVVKFASDITERTLQTANYEGQLAAISKSQAVIEFELDGTIITANQNFLDTLGYTLAEIEGQHHGMFVDPVFRASADYRDFWAKLNRGEFQAAEYKRLGKGGKEVWIQASYNPIFDPNGKPYKVVKFATDVTATKLQNADYEGQIAAIGKSQAVIEFEMDGTIRTANDNFLSCLGYTLAEVQGQHHGIFVDPKYRASGEYTDFWAKLNRGEYQAAEYMRLGKGGKVVWIRASYNPIFDMNGKPFKVVKYATDITAQKDEQIETERFVEEVGATLERVAEQDLTVRIRSEFSGSHGITKDHLNRALTTLEDALTQVAHVGTQVSTASGQIAASSTQLANGASTQASSIEEISASLEQMSSMTTQNADNARQAQALADSAKESANQGESEMAKMRQAIDAIKASSDETAKIVKTIDEISFQTNMLALNAAVEAARAGDAGKGFAVVAEEVRSLAQRSAQAAKSTAELIEGSSRNVDNGVAITQGVQTILTEINEGSSKVTDLITEIAAASKEQAEGIGQVNTAVDEMNRITQETAASSEESSASAEHLDGQVAQLLSQIGRFTLSKSAAEPAAAGGAAAPRPAARTTPPATKPAARPATPPPSKNKAAAFPLDDDELTDF</sequence>
<dbReference type="InterPro" id="IPR003660">
    <property type="entry name" value="HAMP_dom"/>
</dbReference>
<dbReference type="PROSITE" id="PS50885">
    <property type="entry name" value="HAMP"/>
    <property type="match status" value="1"/>
</dbReference>
<dbReference type="InterPro" id="IPR004089">
    <property type="entry name" value="MCPsignal_dom"/>
</dbReference>
<dbReference type="SUPFAM" id="SSF58104">
    <property type="entry name" value="Methyl-accepting chemotaxis protein (MCP) signaling domain"/>
    <property type="match status" value="1"/>
</dbReference>
<keyword evidence="3" id="KW-0807">Transducer</keyword>
<feature type="region of interest" description="Disordered" evidence="4">
    <location>
        <begin position="1"/>
        <end position="23"/>
    </location>
</feature>